<dbReference type="PANTHER" id="PTHR16099:SF7">
    <property type="entry name" value="NUDIX HYDROLASE DOMAIN-CONTAINING PROTEIN"/>
    <property type="match status" value="1"/>
</dbReference>
<keyword evidence="5" id="KW-1185">Reference proteome</keyword>
<dbReference type="Gene3D" id="3.90.79.10">
    <property type="entry name" value="Nucleoside Triphosphate Pyrophosphohydrolase"/>
    <property type="match status" value="1"/>
</dbReference>
<dbReference type="SUPFAM" id="SSF55811">
    <property type="entry name" value="Nudix"/>
    <property type="match status" value="1"/>
</dbReference>
<dbReference type="InParanoid" id="A0A3Q7FGB8"/>
<dbReference type="FunFam" id="3.90.79.10:FF:000060">
    <property type="entry name" value="Nudix hydrolase 1"/>
    <property type="match status" value="1"/>
</dbReference>
<dbReference type="PROSITE" id="PS51462">
    <property type="entry name" value="NUDIX"/>
    <property type="match status" value="1"/>
</dbReference>
<dbReference type="CDD" id="cd04678">
    <property type="entry name" value="NUDIX_MTH2_Nudt15"/>
    <property type="match status" value="1"/>
</dbReference>
<sequence>MVMAVGSPKVAVAVFIVKENKLLIGKRQACVAHSYFSVPSGHLEFGESFEECATREVKEETGLDIMKIKILKVTNNLFRDDEENLASHYVVILVRAVLVDPNQIPQNLEPQKCDGWEWYDWENLPNPLVPQFKSAIKQGFNPFQDNFKEY</sequence>
<accession>A0A3Q7FGB8</accession>
<gene>
    <name evidence="4" type="primary">LOC101265208</name>
</gene>
<dbReference type="OrthoDB" id="447842at2759"/>
<dbReference type="OMA" id="QKCDGWE"/>
<dbReference type="AlphaFoldDB" id="A0A3Q7FGB8"/>
<evidence type="ECO:0000259" key="3">
    <source>
        <dbReference type="PROSITE" id="PS51462"/>
    </source>
</evidence>
<feature type="domain" description="Nudix hydrolase" evidence="3">
    <location>
        <begin position="7"/>
        <end position="142"/>
    </location>
</feature>
<evidence type="ECO:0000313" key="4">
    <source>
        <dbReference type="EnsemblPlants" id="Solyc03g043855.1.1"/>
    </source>
</evidence>
<dbReference type="PRINTS" id="PR00502">
    <property type="entry name" value="NUDIXFAMILY"/>
</dbReference>
<evidence type="ECO:0000313" key="5">
    <source>
        <dbReference type="Proteomes" id="UP000004994"/>
    </source>
</evidence>
<dbReference type="PANTHER" id="PTHR16099">
    <property type="entry name" value="8-OXO-DGTP DIPHOSPHATES NUDT15"/>
    <property type="match status" value="1"/>
</dbReference>
<dbReference type="STRING" id="4081.A0A3Q7FGB8"/>
<dbReference type="EnsemblPlants" id="Solyc03g043855.1.1">
    <property type="protein sequence ID" value="Solyc03g043855.1.1"/>
    <property type="gene ID" value="Solyc03g043855.1"/>
</dbReference>
<dbReference type="PaxDb" id="4081-Solyc03g043860.2.1"/>
<dbReference type="GO" id="GO:0005829">
    <property type="term" value="C:cytosol"/>
    <property type="evidence" value="ECO:0000318"/>
    <property type="project" value="GO_Central"/>
</dbReference>
<evidence type="ECO:0000256" key="2">
    <source>
        <dbReference type="RuleBase" id="RU003476"/>
    </source>
</evidence>
<dbReference type="InterPro" id="IPR020476">
    <property type="entry name" value="Nudix_hydrolase"/>
</dbReference>
<dbReference type="Gramene" id="Solyc03g043855.1.1">
    <property type="protein sequence ID" value="Solyc03g043855.1.1"/>
    <property type="gene ID" value="Solyc03g043855.1"/>
</dbReference>
<dbReference type="SMR" id="A0A3Q7FGB8"/>
<organism evidence="4">
    <name type="scientific">Solanum lycopersicum</name>
    <name type="common">Tomato</name>
    <name type="synonym">Lycopersicon esculentum</name>
    <dbReference type="NCBI Taxonomy" id="4081"/>
    <lineage>
        <taxon>Eukaryota</taxon>
        <taxon>Viridiplantae</taxon>
        <taxon>Streptophyta</taxon>
        <taxon>Embryophyta</taxon>
        <taxon>Tracheophyta</taxon>
        <taxon>Spermatophyta</taxon>
        <taxon>Magnoliopsida</taxon>
        <taxon>eudicotyledons</taxon>
        <taxon>Gunneridae</taxon>
        <taxon>Pentapetalae</taxon>
        <taxon>asterids</taxon>
        <taxon>lamiids</taxon>
        <taxon>Solanales</taxon>
        <taxon>Solanaceae</taxon>
        <taxon>Solanoideae</taxon>
        <taxon>Solaneae</taxon>
        <taxon>Solanum</taxon>
        <taxon>Solanum subgen. Lycopersicon</taxon>
    </lineage>
</organism>
<reference evidence="4" key="1">
    <citation type="journal article" date="2012" name="Nature">
        <title>The tomato genome sequence provides insights into fleshy fruit evolution.</title>
        <authorList>
            <consortium name="Tomato Genome Consortium"/>
        </authorList>
    </citation>
    <scope>NUCLEOTIDE SEQUENCE [LARGE SCALE GENOMIC DNA]</scope>
    <source>
        <strain evidence="4">cv. Heinz 1706</strain>
    </source>
</reference>
<evidence type="ECO:0000256" key="1">
    <source>
        <dbReference type="ARBA" id="ARBA00022801"/>
    </source>
</evidence>
<name>A0A3Q7FGB8_SOLLC</name>
<dbReference type="InterPro" id="IPR020084">
    <property type="entry name" value="NUDIX_hydrolase_CS"/>
</dbReference>
<reference evidence="4" key="2">
    <citation type="submission" date="2019-01" db="UniProtKB">
        <authorList>
            <consortium name="EnsemblPlants"/>
        </authorList>
    </citation>
    <scope>IDENTIFICATION</scope>
    <source>
        <strain evidence="4">cv. Heinz 1706</strain>
    </source>
</reference>
<keyword evidence="1 2" id="KW-0378">Hydrolase</keyword>
<dbReference type="Pfam" id="PF00293">
    <property type="entry name" value="NUDIX"/>
    <property type="match status" value="1"/>
</dbReference>
<dbReference type="InterPro" id="IPR015797">
    <property type="entry name" value="NUDIX_hydrolase-like_dom_sf"/>
</dbReference>
<dbReference type="GO" id="GO:0035539">
    <property type="term" value="F:8-oxo-7,8-dihydrodeoxyguanosine triphosphate pyrophosphatase activity"/>
    <property type="evidence" value="ECO:0000318"/>
    <property type="project" value="GO_Central"/>
</dbReference>
<dbReference type="PROSITE" id="PS00893">
    <property type="entry name" value="NUDIX_BOX"/>
    <property type="match status" value="1"/>
</dbReference>
<protein>
    <recommendedName>
        <fullName evidence="3">Nudix hydrolase domain-containing protein</fullName>
    </recommendedName>
</protein>
<proteinExistence type="inferred from homology"/>
<dbReference type="InterPro" id="IPR000086">
    <property type="entry name" value="NUDIX_hydrolase_dom"/>
</dbReference>
<comment type="similarity">
    <text evidence="2">Belongs to the Nudix hydrolase family.</text>
</comment>
<dbReference type="Proteomes" id="UP000004994">
    <property type="component" value="Chromosome 3"/>
</dbReference>
<dbReference type="GO" id="GO:0006203">
    <property type="term" value="P:dGTP catabolic process"/>
    <property type="evidence" value="ECO:0000318"/>
    <property type="project" value="GO_Central"/>
</dbReference>